<dbReference type="Proteomes" id="UP001363151">
    <property type="component" value="Unassembled WGS sequence"/>
</dbReference>
<keyword evidence="4" id="KW-0547">Nucleotide-binding</keyword>
<keyword evidence="2" id="KW-0813">Transport</keyword>
<evidence type="ECO:0000256" key="7">
    <source>
        <dbReference type="ARBA" id="ARBA00023136"/>
    </source>
</evidence>
<dbReference type="Pfam" id="PF01061">
    <property type="entry name" value="ABC2_membrane"/>
    <property type="match status" value="2"/>
</dbReference>
<keyword evidence="5" id="KW-0067">ATP-binding</keyword>
<dbReference type="PROSITE" id="PS50893">
    <property type="entry name" value="ABC_TRANSPORTER_2"/>
    <property type="match status" value="2"/>
</dbReference>
<proteinExistence type="predicted"/>
<keyword evidence="3 8" id="KW-0812">Transmembrane</keyword>
<feature type="transmembrane region" description="Helical" evidence="8">
    <location>
        <begin position="1064"/>
        <end position="1086"/>
    </location>
</feature>
<dbReference type="InterPro" id="IPR050352">
    <property type="entry name" value="ABCG_transporters"/>
</dbReference>
<dbReference type="InterPro" id="IPR013525">
    <property type="entry name" value="ABC2_TM"/>
</dbReference>
<dbReference type="Pfam" id="PF00005">
    <property type="entry name" value="ABC_tran"/>
    <property type="match status" value="2"/>
</dbReference>
<evidence type="ECO:0000256" key="1">
    <source>
        <dbReference type="ARBA" id="ARBA00004141"/>
    </source>
</evidence>
<keyword evidence="7 8" id="KW-0472">Membrane</keyword>
<feature type="domain" description="ABC transporter" evidence="9">
    <location>
        <begin position="640"/>
        <end position="882"/>
    </location>
</feature>
<evidence type="ECO:0000256" key="4">
    <source>
        <dbReference type="ARBA" id="ARBA00022741"/>
    </source>
</evidence>
<feature type="domain" description="ABC transporter" evidence="9">
    <location>
        <begin position="17"/>
        <end position="258"/>
    </location>
</feature>
<dbReference type="PROSITE" id="PS00211">
    <property type="entry name" value="ABC_TRANSPORTER_1"/>
    <property type="match status" value="1"/>
</dbReference>
<dbReference type="EMBL" id="JBBJCI010000126">
    <property type="protein sequence ID" value="KAK7247801.1"/>
    <property type="molecule type" value="Genomic_DNA"/>
</dbReference>
<evidence type="ECO:0000256" key="2">
    <source>
        <dbReference type="ARBA" id="ARBA00022448"/>
    </source>
</evidence>
<feature type="transmembrane region" description="Helical" evidence="8">
    <location>
        <begin position="1174"/>
        <end position="1195"/>
    </location>
</feature>
<evidence type="ECO:0000256" key="3">
    <source>
        <dbReference type="ARBA" id="ARBA00022692"/>
    </source>
</evidence>
<evidence type="ECO:0000256" key="6">
    <source>
        <dbReference type="ARBA" id="ARBA00022989"/>
    </source>
</evidence>
<sequence>MGGDERASLLQPRGACVCVEDLGYAREAKGGMSMELSGVNFVAQPGEVWFCMGRSGPWMRGARVDNERRRNEGKVCGRILYDGNLASPKWRHLITLVSRENQFNCISTLTVREIVATSARLRHADGHEQMADEIIDLLGLTKCAHVRIGSETVRGISGGEKKRVAVALGLIAHPRVVLLDEPTTGLDSTTALDVMRHVHDSVAQKQGRTVISTLHMPSADVFQKCDNVLLVRDGLTVYAGPAAKAVAFFAGSPHDCAPAPRENPADFLLAVAAAERSALGGVASKLAGAFSASAAGAAAAGAVQRAVSVPSATLPGLTTSDADQYRQVWALVWRSMTQFKRSTSIWKTSLFKMAWIGFLYSSTFVSQPLTSTGAANLESCYYFSLMFGILGNLRGIVTLFDERALFEHERASRAYGPLVYWVATTIAPLPWLVFVNVLFSTVVFFSVGSGKVAGAAWVFFWYLLVTQLTNLVGFAWAQMLAAWTSSSQVAMSVWQPGVYIWSQTSGYPIKLPVIEKTNPAYALMFVSFTRWAYEAVICGVFHDGWGDLSQHDILSTFGYPTDTPIVYYLIPLVAFIVVVRAVTFPPLREKPRTLQAVTPEQLAKAATVDAQAAVAVDLKDHLHSETSSVMSMKQGDPVEVVVRDVYYSVRVTDSKGKPMVKPLLRGVSAAVSPGETLAVMGPSGAGKSTFLDLISGRKTVGFGKGAVLYNGAQPTTAQRHGMQCYVMQHDVMISNLSVQETVRIAALLRLSKPNDSAVGDRVLSILQMLALDGSSHVLVKALATGERRLAAVAVEMVHLPAVMYLDEPTSGLDSKMSLDFVNAMRRLAARDATLLCTIHQPTEEIFNLFDKILVIGDGRRVYAGPPGGALESLRPDQVAGDRNAAEYLMDIAKQGAGPMEANPGLAAPVPEGFDYDAMLTQASASYGNIFSMTYIMKQFFHFKVHCLRNALVLSHTRQALKIAMIRNLVVALWYGVVYWDQTDAHSLASVTYFSQQFITMSNLQAIPQMFDERALYYREVSSGFYAELPYLAARCAINAVVQVPLVFVYSVITYPMVGLRGGVFSGYFVFFFLVMFGLSLCGYAFSNLIAAITPNQQSALNLYSALFQFCIFFCGYSIPVNQVPTYWSWATNFSFARWSFEALVLNEMQGEPGDDDQDASYWLDYWSFSGHSKFSVFGVFVLQVFVFHCLALLAMKFVSFQRT</sequence>
<dbReference type="PANTHER" id="PTHR48041:SF91">
    <property type="entry name" value="ABC TRANSPORTER G FAMILY MEMBER 28"/>
    <property type="match status" value="1"/>
</dbReference>
<dbReference type="SUPFAM" id="SSF52540">
    <property type="entry name" value="P-loop containing nucleoside triphosphate hydrolases"/>
    <property type="match status" value="2"/>
</dbReference>
<accession>A0ABR1G3L8</accession>
<keyword evidence="11" id="KW-1185">Reference proteome</keyword>
<evidence type="ECO:0000256" key="8">
    <source>
        <dbReference type="SAM" id="Phobius"/>
    </source>
</evidence>
<dbReference type="InterPro" id="IPR017871">
    <property type="entry name" value="ABC_transporter-like_CS"/>
</dbReference>
<dbReference type="PANTHER" id="PTHR48041">
    <property type="entry name" value="ABC TRANSPORTER G FAMILY MEMBER 28"/>
    <property type="match status" value="1"/>
</dbReference>
<feature type="transmembrane region" description="Helical" evidence="8">
    <location>
        <begin position="1031"/>
        <end position="1052"/>
    </location>
</feature>
<feature type="transmembrane region" description="Helical" evidence="8">
    <location>
        <begin position="565"/>
        <end position="583"/>
    </location>
</feature>
<organism evidence="10 11">
    <name type="scientific">Aureococcus anophagefferens</name>
    <name type="common">Harmful bloom alga</name>
    <dbReference type="NCBI Taxonomy" id="44056"/>
    <lineage>
        <taxon>Eukaryota</taxon>
        <taxon>Sar</taxon>
        <taxon>Stramenopiles</taxon>
        <taxon>Ochrophyta</taxon>
        <taxon>Pelagophyceae</taxon>
        <taxon>Pelagomonadales</taxon>
        <taxon>Pelagomonadaceae</taxon>
        <taxon>Aureococcus</taxon>
    </lineage>
</organism>
<dbReference type="InterPro" id="IPR003439">
    <property type="entry name" value="ABC_transporter-like_ATP-bd"/>
</dbReference>
<feature type="transmembrane region" description="Helical" evidence="8">
    <location>
        <begin position="1098"/>
        <end position="1118"/>
    </location>
</feature>
<name>A0ABR1G3L8_AURAN</name>
<protein>
    <recommendedName>
        <fullName evidence="9">ABC transporter domain-containing protein</fullName>
    </recommendedName>
</protein>
<evidence type="ECO:0000313" key="11">
    <source>
        <dbReference type="Proteomes" id="UP001363151"/>
    </source>
</evidence>
<feature type="transmembrane region" description="Helical" evidence="8">
    <location>
        <begin position="420"/>
        <end position="447"/>
    </location>
</feature>
<dbReference type="InterPro" id="IPR003593">
    <property type="entry name" value="AAA+_ATPase"/>
</dbReference>
<comment type="subcellular location">
    <subcellularLocation>
        <location evidence="1">Membrane</location>
        <topology evidence="1">Multi-pass membrane protein</topology>
    </subcellularLocation>
</comment>
<evidence type="ECO:0000259" key="9">
    <source>
        <dbReference type="PROSITE" id="PS50893"/>
    </source>
</evidence>
<dbReference type="InterPro" id="IPR027417">
    <property type="entry name" value="P-loop_NTPase"/>
</dbReference>
<gene>
    <name evidence="10" type="ORF">SO694_00121087</name>
</gene>
<dbReference type="SMART" id="SM00382">
    <property type="entry name" value="AAA"/>
    <property type="match status" value="1"/>
</dbReference>
<dbReference type="Gene3D" id="3.40.50.300">
    <property type="entry name" value="P-loop containing nucleotide triphosphate hydrolases"/>
    <property type="match status" value="2"/>
</dbReference>
<evidence type="ECO:0000313" key="10">
    <source>
        <dbReference type="EMBL" id="KAK7247801.1"/>
    </source>
</evidence>
<evidence type="ECO:0000256" key="5">
    <source>
        <dbReference type="ARBA" id="ARBA00022840"/>
    </source>
</evidence>
<keyword evidence="6 8" id="KW-1133">Transmembrane helix</keyword>
<reference evidence="10 11" key="1">
    <citation type="submission" date="2024-03" db="EMBL/GenBank/DDBJ databases">
        <title>Aureococcus anophagefferens CCMP1851 and Kratosvirus quantuckense: Draft genome of a second virus-susceptible host strain in the model system.</title>
        <authorList>
            <person name="Chase E."/>
            <person name="Truchon A.R."/>
            <person name="Schepens W."/>
            <person name="Wilhelm S.W."/>
        </authorList>
    </citation>
    <scope>NUCLEOTIDE SEQUENCE [LARGE SCALE GENOMIC DNA]</scope>
    <source>
        <strain evidence="10 11">CCMP1851</strain>
    </source>
</reference>
<comment type="caution">
    <text evidence="10">The sequence shown here is derived from an EMBL/GenBank/DDBJ whole genome shotgun (WGS) entry which is preliminary data.</text>
</comment>
<feature type="transmembrane region" description="Helical" evidence="8">
    <location>
        <begin position="459"/>
        <end position="483"/>
    </location>
</feature>